<name>A0ABU0L6N1_9BACL</name>
<sequence length="56" mass="6737">MSYFYCYDIHLFNYLTSKGFSFITKARHYKTNVLFSMYLKTPELSVAIDEWEATNH</sequence>
<evidence type="ECO:0000313" key="1">
    <source>
        <dbReference type="EMBL" id="MDQ0496949.1"/>
    </source>
</evidence>
<dbReference type="Proteomes" id="UP001242811">
    <property type="component" value="Unassembled WGS sequence"/>
</dbReference>
<comment type="caution">
    <text evidence="1">The sequence shown here is derived from an EMBL/GenBank/DDBJ whole genome shotgun (WGS) entry which is preliminary data.</text>
</comment>
<protein>
    <submittedName>
        <fullName evidence="1">Uncharacterized protein</fullName>
    </submittedName>
</protein>
<dbReference type="RefSeq" id="WP_165264052.1">
    <property type="nucleotide sequence ID" value="NZ_CP045298.1"/>
</dbReference>
<dbReference type="EMBL" id="JAUSWA010000048">
    <property type="protein sequence ID" value="MDQ0496949.1"/>
    <property type="molecule type" value="Genomic_DNA"/>
</dbReference>
<evidence type="ECO:0000313" key="2">
    <source>
        <dbReference type="Proteomes" id="UP001242811"/>
    </source>
</evidence>
<proteinExistence type="predicted"/>
<keyword evidence="2" id="KW-1185">Reference proteome</keyword>
<gene>
    <name evidence="1" type="ORF">QOZ95_005149</name>
</gene>
<reference evidence="1 2" key="1">
    <citation type="submission" date="2023-07" db="EMBL/GenBank/DDBJ databases">
        <title>Genomic Encyclopedia of Type Strains, Phase IV (KMG-IV): sequencing the most valuable type-strain genomes for metagenomic binning, comparative biology and taxonomic classification.</title>
        <authorList>
            <person name="Goeker M."/>
        </authorList>
    </citation>
    <scope>NUCLEOTIDE SEQUENCE [LARGE SCALE GENOMIC DNA]</scope>
    <source>
        <strain evidence="1 2">DSM 14914</strain>
    </source>
</reference>
<organism evidence="1 2">
    <name type="scientific">Paenibacillus brasilensis</name>
    <dbReference type="NCBI Taxonomy" id="128574"/>
    <lineage>
        <taxon>Bacteria</taxon>
        <taxon>Bacillati</taxon>
        <taxon>Bacillota</taxon>
        <taxon>Bacilli</taxon>
        <taxon>Bacillales</taxon>
        <taxon>Paenibacillaceae</taxon>
        <taxon>Paenibacillus</taxon>
    </lineage>
</organism>
<accession>A0ABU0L6N1</accession>